<sequence length="295" mass="32903">MFVSLFSGLHLPIHDLAGPSSSLWLPPCYPFRYPLAGMNSLLMTFPRKAKPPMLSLWLSHNISAHKKLWHKQRESRHRALNGEFQMLTGSSDNRYAQDGQLYIMATLTSDKLRHLVLVNGGWFDLGDTCTTSNKLSNGNGSPIQPVQSARISTMNSTSLAFGKVKLHHGSVARSYPAQGVNYVCSLLNYGVLQSVLMHLFGWWSQKQSWYDKDFHVYAMEWTPHRMRFYVDNRLQVMANLKIAGKAVRTSSSAVYPATATNGSNVAVVVQNICEQAGGSTTAPFDQGWSLRTFSA</sequence>
<dbReference type="SUPFAM" id="SSF49899">
    <property type="entry name" value="Concanavalin A-like lectins/glucanases"/>
    <property type="match status" value="1"/>
</dbReference>
<accession>A0A060SP26</accession>
<name>A0A060SP26_PYCCI</name>
<dbReference type="STRING" id="5643.A0A060SP26"/>
<dbReference type="GO" id="GO:0005975">
    <property type="term" value="P:carbohydrate metabolic process"/>
    <property type="evidence" value="ECO:0007669"/>
    <property type="project" value="InterPro"/>
</dbReference>
<dbReference type="Gene3D" id="2.60.120.200">
    <property type="match status" value="2"/>
</dbReference>
<dbReference type="Proteomes" id="UP000029665">
    <property type="component" value="Unassembled WGS sequence"/>
</dbReference>
<feature type="domain" description="GH16" evidence="2">
    <location>
        <begin position="210"/>
        <end position="235"/>
    </location>
</feature>
<organism evidence="3 4">
    <name type="scientific">Pycnoporus cinnabarinus</name>
    <name type="common">Cinnabar-red polypore</name>
    <name type="synonym">Trametes cinnabarina</name>
    <dbReference type="NCBI Taxonomy" id="5643"/>
    <lineage>
        <taxon>Eukaryota</taxon>
        <taxon>Fungi</taxon>
        <taxon>Dikarya</taxon>
        <taxon>Basidiomycota</taxon>
        <taxon>Agaricomycotina</taxon>
        <taxon>Agaricomycetes</taxon>
        <taxon>Polyporales</taxon>
        <taxon>Polyporaceae</taxon>
        <taxon>Trametes</taxon>
    </lineage>
</organism>
<dbReference type="OrthoDB" id="4781at2759"/>
<protein>
    <recommendedName>
        <fullName evidence="2">GH16 domain-containing protein</fullName>
    </recommendedName>
</protein>
<dbReference type="InterPro" id="IPR013320">
    <property type="entry name" value="ConA-like_dom_sf"/>
</dbReference>
<dbReference type="HOGENOM" id="CLU_943782_0_0_1"/>
<dbReference type="PANTHER" id="PTHR10963:SF55">
    <property type="entry name" value="GLYCOSIDE HYDROLASE FAMILY 16 PROTEIN"/>
    <property type="match status" value="1"/>
</dbReference>
<gene>
    <name evidence="3" type="ORF">BN946_scf184768.g3</name>
</gene>
<evidence type="ECO:0000313" key="4">
    <source>
        <dbReference type="Proteomes" id="UP000029665"/>
    </source>
</evidence>
<evidence type="ECO:0000259" key="2">
    <source>
        <dbReference type="Pfam" id="PF00722"/>
    </source>
</evidence>
<dbReference type="GO" id="GO:0004553">
    <property type="term" value="F:hydrolase activity, hydrolyzing O-glycosyl compounds"/>
    <property type="evidence" value="ECO:0007669"/>
    <property type="project" value="InterPro"/>
</dbReference>
<dbReference type="InterPro" id="IPR050546">
    <property type="entry name" value="Glycosyl_Hydrlase_16"/>
</dbReference>
<evidence type="ECO:0000256" key="1">
    <source>
        <dbReference type="ARBA" id="ARBA00006865"/>
    </source>
</evidence>
<reference evidence="3" key="1">
    <citation type="submission" date="2014-01" db="EMBL/GenBank/DDBJ databases">
        <title>The genome of the white-rot fungus Pycnoporus cinnabarinus: a basidiomycete model with a versatile arsenal for lignocellulosic biomass breakdown.</title>
        <authorList>
            <person name="Levasseur A."/>
            <person name="Lomascolo A."/>
            <person name="Ruiz-Duenas F.J."/>
            <person name="Uzan E."/>
            <person name="Piumi F."/>
            <person name="Kues U."/>
            <person name="Ram A.F.J."/>
            <person name="Murat C."/>
            <person name="Haon M."/>
            <person name="Benoit I."/>
            <person name="Arfi Y."/>
            <person name="Chevret D."/>
            <person name="Drula E."/>
            <person name="Kwon M.J."/>
            <person name="Gouret P."/>
            <person name="Lesage-Meessen L."/>
            <person name="Lombard V."/>
            <person name="Mariette J."/>
            <person name="Noirot C."/>
            <person name="Park J."/>
            <person name="Patyshakuliyeva A."/>
            <person name="Wieneger R.A.B."/>
            <person name="Wosten H.A.B."/>
            <person name="Martin F."/>
            <person name="Coutinho P.M."/>
            <person name="de Vries R."/>
            <person name="Martinez A.T."/>
            <person name="Klopp C."/>
            <person name="Pontarotti P."/>
            <person name="Henrissat B."/>
            <person name="Record E."/>
        </authorList>
    </citation>
    <scope>NUCLEOTIDE SEQUENCE [LARGE SCALE GENOMIC DNA]</scope>
    <source>
        <strain evidence="3">BRFM137</strain>
    </source>
</reference>
<comment type="similarity">
    <text evidence="1">Belongs to the glycosyl hydrolase 16 family.</text>
</comment>
<dbReference type="Pfam" id="PF00722">
    <property type="entry name" value="Glyco_hydro_16"/>
    <property type="match status" value="1"/>
</dbReference>
<comment type="caution">
    <text evidence="3">The sequence shown here is derived from an EMBL/GenBank/DDBJ whole genome shotgun (WGS) entry which is preliminary data.</text>
</comment>
<keyword evidence="4" id="KW-1185">Reference proteome</keyword>
<proteinExistence type="inferred from homology"/>
<evidence type="ECO:0000313" key="3">
    <source>
        <dbReference type="EMBL" id="CDO75901.1"/>
    </source>
</evidence>
<dbReference type="InterPro" id="IPR000757">
    <property type="entry name" value="Beta-glucanase-like"/>
</dbReference>
<dbReference type="EMBL" id="CCBP010000308">
    <property type="protein sequence ID" value="CDO75901.1"/>
    <property type="molecule type" value="Genomic_DNA"/>
</dbReference>
<dbReference type="AlphaFoldDB" id="A0A060SP26"/>
<dbReference type="PANTHER" id="PTHR10963">
    <property type="entry name" value="GLYCOSYL HYDROLASE-RELATED"/>
    <property type="match status" value="1"/>
</dbReference>